<evidence type="ECO:0008006" key="4">
    <source>
        <dbReference type="Google" id="ProtNLM"/>
    </source>
</evidence>
<sequence>MIIKSKMVSSGGGVRAASYPLKQGDNERVVVLQDNADQLILADEFATLKGRKNGLIHFTINPGQEHMNPDDWERALEAYRTENGFNPNDPETLVFHESYRSDGTLQRHLHGVRTAADSETGKTYKRFRDKPKDEAVSRFMELELGHKLISGKFNDFAAMRMREMGHHDYADQIAALDPPEPAAFNHDEHQQAKRQSFDLPALRQQLKALAELPRDQQPQKLAELLDRDGLELADAIEEGRGRSRIMIQTPQGMKDHNANRTLKIKAAEVAAFIEAAKEHLHDLRSDTPEPTSDLGAGSTDSARPEPKPDHPEPDSNNQRSGTDAPDQQRAGEAQQGTFGSAGSSSEDRSTEQLANAAAELAKATANLKSDTQKFAASRGNDFTAADLDAPPDLSDPNLMKKLAAMLKKSLGGAKRIAAQVLTPNQGMPG</sequence>
<keyword evidence="3" id="KW-1185">Reference proteome</keyword>
<proteinExistence type="predicted"/>
<dbReference type="Proteomes" id="UP001203880">
    <property type="component" value="Unassembled WGS sequence"/>
</dbReference>
<dbReference type="RefSeq" id="WP_249711196.1">
    <property type="nucleotide sequence ID" value="NZ_JAMFMB010000019.1"/>
</dbReference>
<protein>
    <recommendedName>
        <fullName evidence="4">Relaxase/mobilization nuclease domain-containing protein</fullName>
    </recommendedName>
</protein>
<gene>
    <name evidence="2" type="ORF">M3P21_15330</name>
</gene>
<reference evidence="2" key="1">
    <citation type="submission" date="2022-05" db="EMBL/GenBank/DDBJ databases">
        <authorList>
            <person name="Park J.-S."/>
        </authorList>
    </citation>
    <scope>NUCLEOTIDE SEQUENCE</scope>
    <source>
        <strain evidence="2">2012CJ41-6</strain>
    </source>
</reference>
<feature type="compositionally biased region" description="Polar residues" evidence="1">
    <location>
        <begin position="334"/>
        <end position="344"/>
    </location>
</feature>
<comment type="caution">
    <text evidence="2">The sequence shown here is derived from an EMBL/GenBank/DDBJ whole genome shotgun (WGS) entry which is preliminary data.</text>
</comment>
<feature type="compositionally biased region" description="Basic and acidic residues" evidence="1">
    <location>
        <begin position="302"/>
        <end position="313"/>
    </location>
</feature>
<name>A0ABT0Q4X1_9RHOB</name>
<evidence type="ECO:0000313" key="3">
    <source>
        <dbReference type="Proteomes" id="UP001203880"/>
    </source>
</evidence>
<organism evidence="2 3">
    <name type="scientific">Ruegeria spongiae</name>
    <dbReference type="NCBI Taxonomy" id="2942209"/>
    <lineage>
        <taxon>Bacteria</taxon>
        <taxon>Pseudomonadati</taxon>
        <taxon>Pseudomonadota</taxon>
        <taxon>Alphaproteobacteria</taxon>
        <taxon>Rhodobacterales</taxon>
        <taxon>Roseobacteraceae</taxon>
        <taxon>Ruegeria</taxon>
    </lineage>
</organism>
<accession>A0ABT0Q4X1</accession>
<evidence type="ECO:0000256" key="1">
    <source>
        <dbReference type="SAM" id="MobiDB-lite"/>
    </source>
</evidence>
<dbReference type="EMBL" id="JAMFMB010000019">
    <property type="protein sequence ID" value="MCL6284903.1"/>
    <property type="molecule type" value="Genomic_DNA"/>
</dbReference>
<feature type="region of interest" description="Disordered" evidence="1">
    <location>
        <begin position="281"/>
        <end position="357"/>
    </location>
</feature>
<evidence type="ECO:0000313" key="2">
    <source>
        <dbReference type="EMBL" id="MCL6284903.1"/>
    </source>
</evidence>